<dbReference type="PANTHER" id="PTHR30319:SF1">
    <property type="entry name" value="TRANSCRIPTIONAL REPRESSOR PAAX"/>
    <property type="match status" value="1"/>
</dbReference>
<protein>
    <submittedName>
        <fullName evidence="4">Phenylacetic acid degradation operon negative regulatory protein PaaX</fullName>
    </submittedName>
</protein>
<dbReference type="InterPro" id="IPR012906">
    <property type="entry name" value="PaaX-like_N"/>
</dbReference>
<dbReference type="InterPro" id="IPR048846">
    <property type="entry name" value="PaaX-like_central"/>
</dbReference>
<sequence length="296" mass="32695">MTISPPITAKTLLEKVKPRAGPLIITVFGDTIAPRGGSIWLGSLINLMQPLGLSERLVRTGVYRLAREKWLKAQQTGRRSFYTITPEGLGSFTDADARIYAAHPVPWDGKWVMVQTLPDAAPLARKKTRNLLTWHGFGQLSPTMMIKPGSDTDNVNQVLKSVGLTSSSIVFASDLDNNANTQAIVSNGWNLQELSSAYQRLMACFADAGDLALKKPADAFVARTLLIHQYRRILLKDPQLPDELLPTGWNGEKARKLVSQAYHNLTPTADLFITEMMQNSNGKSPEATSSYQERFV</sequence>
<feature type="domain" description="Transcriptional repressor PaaX-like N-terminal" evidence="1">
    <location>
        <begin position="20"/>
        <end position="86"/>
    </location>
</feature>
<dbReference type="Gene3D" id="1.20.58.1460">
    <property type="match status" value="1"/>
</dbReference>
<dbReference type="Pfam" id="PF07848">
    <property type="entry name" value="PaaX"/>
    <property type="match status" value="1"/>
</dbReference>
<accession>A0A3B0RS07</accession>
<feature type="domain" description="Transcriptional repressor PaaX-like central Cas2-like" evidence="3">
    <location>
        <begin position="106"/>
        <end position="185"/>
    </location>
</feature>
<dbReference type="Pfam" id="PF08223">
    <property type="entry name" value="PaaX_C"/>
    <property type="match status" value="1"/>
</dbReference>
<proteinExistence type="predicted"/>
<dbReference type="Pfam" id="PF20803">
    <property type="entry name" value="PaaX_M"/>
    <property type="match status" value="1"/>
</dbReference>
<dbReference type="Gene3D" id="1.10.10.10">
    <property type="entry name" value="Winged helix-like DNA-binding domain superfamily/Winged helix DNA-binding domain"/>
    <property type="match status" value="1"/>
</dbReference>
<evidence type="ECO:0000313" key="4">
    <source>
        <dbReference type="EMBL" id="VAV87313.1"/>
    </source>
</evidence>
<dbReference type="PIRSF" id="PIRSF020623">
    <property type="entry name" value="PaaX"/>
    <property type="match status" value="1"/>
</dbReference>
<dbReference type="Gene3D" id="3.30.70.2650">
    <property type="match status" value="1"/>
</dbReference>
<dbReference type="InterPro" id="IPR036388">
    <property type="entry name" value="WH-like_DNA-bd_sf"/>
</dbReference>
<gene>
    <name evidence="4" type="ORF">MNBD_ALPHA08-251</name>
</gene>
<name>A0A3B0RS07_9ZZZZ</name>
<dbReference type="InterPro" id="IPR013225">
    <property type="entry name" value="PaaX_C"/>
</dbReference>
<dbReference type="EMBL" id="UOEC01000027">
    <property type="protein sequence ID" value="VAV87313.1"/>
    <property type="molecule type" value="Genomic_DNA"/>
</dbReference>
<evidence type="ECO:0000259" key="1">
    <source>
        <dbReference type="Pfam" id="PF07848"/>
    </source>
</evidence>
<evidence type="ECO:0000259" key="3">
    <source>
        <dbReference type="Pfam" id="PF20803"/>
    </source>
</evidence>
<organism evidence="4">
    <name type="scientific">hydrothermal vent metagenome</name>
    <dbReference type="NCBI Taxonomy" id="652676"/>
    <lineage>
        <taxon>unclassified sequences</taxon>
        <taxon>metagenomes</taxon>
        <taxon>ecological metagenomes</taxon>
    </lineage>
</organism>
<dbReference type="NCBIfam" id="TIGR02277">
    <property type="entry name" value="PaaX_trns_reg"/>
    <property type="match status" value="1"/>
</dbReference>
<evidence type="ECO:0000259" key="2">
    <source>
        <dbReference type="Pfam" id="PF08223"/>
    </source>
</evidence>
<dbReference type="GO" id="GO:0006351">
    <property type="term" value="P:DNA-templated transcription"/>
    <property type="evidence" value="ECO:0007669"/>
    <property type="project" value="InterPro"/>
</dbReference>
<dbReference type="PANTHER" id="PTHR30319">
    <property type="entry name" value="PHENYLACETIC ACID REGULATOR-RELATED TRANSCRIPTIONAL REPRESSOR"/>
    <property type="match status" value="1"/>
</dbReference>
<dbReference type="AlphaFoldDB" id="A0A3B0RS07"/>
<reference evidence="4" key="1">
    <citation type="submission" date="2018-06" db="EMBL/GenBank/DDBJ databases">
        <authorList>
            <person name="Zhirakovskaya E."/>
        </authorList>
    </citation>
    <scope>NUCLEOTIDE SEQUENCE</scope>
</reference>
<feature type="domain" description="Transcriptional repressor PaaX-like C-terminal" evidence="2">
    <location>
        <begin position="189"/>
        <end position="273"/>
    </location>
</feature>
<dbReference type="InterPro" id="IPR011965">
    <property type="entry name" value="PaaX_trns_reg"/>
</dbReference>